<dbReference type="InterPro" id="IPR036388">
    <property type="entry name" value="WH-like_DNA-bd_sf"/>
</dbReference>
<keyword evidence="3" id="KW-0804">Transcription</keyword>
<dbReference type="InterPro" id="IPR001845">
    <property type="entry name" value="HTH_ArsR_DNA-bd_dom"/>
</dbReference>
<accession>A0A926QIY4</accession>
<evidence type="ECO:0000259" key="4">
    <source>
        <dbReference type="PROSITE" id="PS50987"/>
    </source>
</evidence>
<dbReference type="RefSeq" id="WP_188173614.1">
    <property type="nucleotide sequence ID" value="NZ_JACVVD010000002.1"/>
</dbReference>
<dbReference type="EMBL" id="JACVVD010000002">
    <property type="protein sequence ID" value="MBD0379827.1"/>
    <property type="molecule type" value="Genomic_DNA"/>
</dbReference>
<organism evidence="5 6">
    <name type="scientific">Paenibacillus sedimenti</name>
    <dbReference type="NCBI Taxonomy" id="2770274"/>
    <lineage>
        <taxon>Bacteria</taxon>
        <taxon>Bacillati</taxon>
        <taxon>Bacillota</taxon>
        <taxon>Bacilli</taxon>
        <taxon>Bacillales</taxon>
        <taxon>Paenibacillaceae</taxon>
        <taxon>Paenibacillus</taxon>
    </lineage>
</organism>
<evidence type="ECO:0000313" key="5">
    <source>
        <dbReference type="EMBL" id="MBD0379827.1"/>
    </source>
</evidence>
<gene>
    <name evidence="5" type="ORF">ICC18_06860</name>
</gene>
<dbReference type="SUPFAM" id="SSF46785">
    <property type="entry name" value="Winged helix' DNA-binding domain"/>
    <property type="match status" value="1"/>
</dbReference>
<dbReference type="CDD" id="cd00090">
    <property type="entry name" value="HTH_ARSR"/>
    <property type="match status" value="1"/>
</dbReference>
<keyword evidence="1" id="KW-0805">Transcription regulation</keyword>
<dbReference type="Proteomes" id="UP000650466">
    <property type="component" value="Unassembled WGS sequence"/>
</dbReference>
<dbReference type="Pfam" id="PF01022">
    <property type="entry name" value="HTH_5"/>
    <property type="match status" value="1"/>
</dbReference>
<keyword evidence="2" id="KW-0238">DNA-binding</keyword>
<comment type="caution">
    <text evidence="5">The sequence shown here is derived from an EMBL/GenBank/DDBJ whole genome shotgun (WGS) entry which is preliminary data.</text>
</comment>
<proteinExistence type="predicted"/>
<protein>
    <submittedName>
        <fullName evidence="5">Helix-turn-helix transcriptional regulator</fullName>
    </submittedName>
</protein>
<dbReference type="PROSITE" id="PS50987">
    <property type="entry name" value="HTH_ARSR_2"/>
    <property type="match status" value="1"/>
</dbReference>
<dbReference type="PRINTS" id="PR00778">
    <property type="entry name" value="HTHARSR"/>
</dbReference>
<dbReference type="GO" id="GO:0003677">
    <property type="term" value="F:DNA binding"/>
    <property type="evidence" value="ECO:0007669"/>
    <property type="project" value="UniProtKB-KW"/>
</dbReference>
<evidence type="ECO:0000313" key="6">
    <source>
        <dbReference type="Proteomes" id="UP000650466"/>
    </source>
</evidence>
<dbReference type="InterPro" id="IPR036390">
    <property type="entry name" value="WH_DNA-bd_sf"/>
</dbReference>
<reference evidence="5" key="1">
    <citation type="submission" date="2020-09" db="EMBL/GenBank/DDBJ databases">
        <title>Draft Genome Sequence of Paenibacillus sp. WST5.</title>
        <authorList>
            <person name="Bao Z."/>
        </authorList>
    </citation>
    <scope>NUCLEOTIDE SEQUENCE</scope>
    <source>
        <strain evidence="5">WST5</strain>
    </source>
</reference>
<evidence type="ECO:0000256" key="3">
    <source>
        <dbReference type="ARBA" id="ARBA00023163"/>
    </source>
</evidence>
<dbReference type="AlphaFoldDB" id="A0A926QIY4"/>
<dbReference type="PANTHER" id="PTHR33154">
    <property type="entry name" value="TRANSCRIPTIONAL REGULATOR, ARSR FAMILY"/>
    <property type="match status" value="1"/>
</dbReference>
<name>A0A926QIY4_9BACL</name>
<evidence type="ECO:0000256" key="1">
    <source>
        <dbReference type="ARBA" id="ARBA00023015"/>
    </source>
</evidence>
<dbReference type="GO" id="GO:0003700">
    <property type="term" value="F:DNA-binding transcription factor activity"/>
    <property type="evidence" value="ECO:0007669"/>
    <property type="project" value="InterPro"/>
</dbReference>
<feature type="domain" description="HTH arsR-type" evidence="4">
    <location>
        <begin position="6"/>
        <end position="99"/>
    </location>
</feature>
<evidence type="ECO:0000256" key="2">
    <source>
        <dbReference type="ARBA" id="ARBA00023125"/>
    </source>
</evidence>
<dbReference type="PANTHER" id="PTHR33154:SF12">
    <property type="entry name" value="TRANSCRIPTIONAL REGULATORY PROTEIN"/>
    <property type="match status" value="1"/>
</dbReference>
<dbReference type="SMART" id="SM00418">
    <property type="entry name" value="HTH_ARSR"/>
    <property type="match status" value="1"/>
</dbReference>
<dbReference type="Gene3D" id="1.10.10.10">
    <property type="entry name" value="Winged helix-like DNA-binding domain superfamily/Winged helix DNA-binding domain"/>
    <property type="match status" value="1"/>
</dbReference>
<keyword evidence="6" id="KW-1185">Reference proteome</keyword>
<dbReference type="InterPro" id="IPR011991">
    <property type="entry name" value="ArsR-like_HTH"/>
</dbReference>
<dbReference type="NCBIfam" id="NF033788">
    <property type="entry name" value="HTH_metalloreg"/>
    <property type="match status" value="1"/>
</dbReference>
<sequence>MRPLYHPARNDIELSSILHALSDDIRLKAVKILAEQGELCCGAIELNIPKSTLSHHLKVLRESGLIHTRIEGTQRFTTLRREDLQARFPGLLDSILPLVNT</sequence>
<dbReference type="InterPro" id="IPR051081">
    <property type="entry name" value="HTH_MetalResp_TranReg"/>
</dbReference>